<comment type="caution">
    <text evidence="2">The sequence shown here is derived from an EMBL/GenBank/DDBJ whole genome shotgun (WGS) entry which is preliminary data.</text>
</comment>
<feature type="region of interest" description="Disordered" evidence="1">
    <location>
        <begin position="30"/>
        <end position="70"/>
    </location>
</feature>
<proteinExistence type="predicted"/>
<evidence type="ECO:0000256" key="1">
    <source>
        <dbReference type="SAM" id="MobiDB-lite"/>
    </source>
</evidence>
<evidence type="ECO:0000313" key="3">
    <source>
        <dbReference type="Proteomes" id="UP000291144"/>
    </source>
</evidence>
<name>A0A4R0KVC8_9ACTN</name>
<protein>
    <recommendedName>
        <fullName evidence="4">Metalloprotease</fullName>
    </recommendedName>
</protein>
<evidence type="ECO:0008006" key="4">
    <source>
        <dbReference type="Google" id="ProtNLM"/>
    </source>
</evidence>
<dbReference type="AlphaFoldDB" id="A0A4R0KVC8"/>
<gene>
    <name evidence="2" type="ORF">E0H73_08840</name>
</gene>
<organism evidence="2 3">
    <name type="scientific">Kribbella pittospori</name>
    <dbReference type="NCBI Taxonomy" id="722689"/>
    <lineage>
        <taxon>Bacteria</taxon>
        <taxon>Bacillati</taxon>
        <taxon>Actinomycetota</taxon>
        <taxon>Actinomycetes</taxon>
        <taxon>Propionibacteriales</taxon>
        <taxon>Kribbellaceae</taxon>
        <taxon>Kribbella</taxon>
    </lineage>
</organism>
<accession>A0A4R0KVC8</accession>
<keyword evidence="3" id="KW-1185">Reference proteome</keyword>
<reference evidence="2 3" key="1">
    <citation type="submission" date="2019-02" db="EMBL/GenBank/DDBJ databases">
        <title>Kribbella capetownensis sp. nov. and Kribbella speibonae sp. nov., isolated from soil.</title>
        <authorList>
            <person name="Curtis S.M."/>
            <person name="Norton I."/>
            <person name="Everest G.J."/>
            <person name="Meyers P.R."/>
        </authorList>
    </citation>
    <scope>NUCLEOTIDE SEQUENCE [LARGE SCALE GENOMIC DNA]</scope>
    <source>
        <strain evidence="2 3">NRRL B-24813</strain>
    </source>
</reference>
<evidence type="ECO:0000313" key="2">
    <source>
        <dbReference type="EMBL" id="TCC64490.1"/>
    </source>
</evidence>
<dbReference type="InterPro" id="IPR007343">
    <property type="entry name" value="Uncharacterised_pept_Zn_put"/>
</dbReference>
<dbReference type="OrthoDB" id="3508456at2"/>
<dbReference type="RefSeq" id="WP_131352995.1">
    <property type="nucleotide sequence ID" value="NZ_SJKB01000002.1"/>
</dbReference>
<dbReference type="Pfam" id="PF04228">
    <property type="entry name" value="Zn_peptidase"/>
    <property type="match status" value="1"/>
</dbReference>
<feature type="compositionally biased region" description="Low complexity" evidence="1">
    <location>
        <begin position="35"/>
        <end position="65"/>
    </location>
</feature>
<dbReference type="EMBL" id="SJKB01000002">
    <property type="protein sequence ID" value="TCC64490.1"/>
    <property type="molecule type" value="Genomic_DNA"/>
</dbReference>
<dbReference type="Proteomes" id="UP000291144">
    <property type="component" value="Unassembled WGS sequence"/>
</dbReference>
<sequence length="301" mass="32685">MATAAKTAVLGVLAVAVAVIAGFGARPTDSAVAEPVSSGTPTPSAAAPSVRAAPEPTRTPTDPTTLASKTPFYKTGRVPAVSCRLPKTLVQTRAGMLAYARAMVGCMQRAWQPAVRETGFSLYAPNVEAYSLDKPAATPLCRNPPRNTDGYYVSSNQLICFEWPSFVDREDPVWSLIDFQTMVAHEFGHHLQDSVNILSTYEFAHAGGSAAVQLEDERRLELQASCLGAAFLGANKQPLKLTGRRLDMWEYQVAHTGDEYNPKKIRDHGSRKNHGYWSLRAFESRNPASCNTFVAPAKRVS</sequence>